<comment type="caution">
    <text evidence="1">The sequence shown here is derived from an EMBL/GenBank/DDBJ whole genome shotgun (WGS) entry which is preliminary data.</text>
</comment>
<evidence type="ECO:0000313" key="2">
    <source>
        <dbReference type="Proteomes" id="UP000004728"/>
    </source>
</evidence>
<dbReference type="EMBL" id="AEWJ01000041">
    <property type="protein sequence ID" value="EGD58388.1"/>
    <property type="molecule type" value="Genomic_DNA"/>
</dbReference>
<gene>
    <name evidence="1" type="ORF">Y88_0443</name>
</gene>
<dbReference type="STRING" id="983920.Y88_0443"/>
<sequence>MSYDPVARTNSDKALGYARQALAIASSVASAALEWTVISADHLATAGESLSVDTSSGPVTVTLPADGGAISLRDNAGTWDVHPVTVAGNGVLISGAPTLACDIAGYQIDFAQVAGGWRYVLTFLYGGAA</sequence>
<proteinExistence type="predicted"/>
<dbReference type="AlphaFoldDB" id="F1Z9B6"/>
<dbReference type="RefSeq" id="WP_008066871.1">
    <property type="nucleotide sequence ID" value="NZ_AQWK01000002.1"/>
</dbReference>
<dbReference type="HOGENOM" id="CLU_1946574_0_0_5"/>
<protein>
    <submittedName>
        <fullName evidence="1">Uncharacterized protein</fullName>
    </submittedName>
</protein>
<keyword evidence="2" id="KW-1185">Reference proteome</keyword>
<dbReference type="InParanoid" id="F1Z9B6"/>
<dbReference type="Proteomes" id="UP000004728">
    <property type="component" value="Unassembled WGS sequence"/>
</dbReference>
<dbReference type="OrthoDB" id="9972291at2"/>
<reference evidence="1 2" key="1">
    <citation type="journal article" date="2012" name="J. Bacteriol.">
        <title>Draft Genome Sequence of Novosphingobium nitrogenifigens Y88T.</title>
        <authorList>
            <person name="Strabala T.J."/>
            <person name="Macdonald L."/>
            <person name="Liu V."/>
            <person name="Smit A.M."/>
        </authorList>
    </citation>
    <scope>NUCLEOTIDE SEQUENCE [LARGE SCALE GENOMIC DNA]</scope>
    <source>
        <strain evidence="1 2">DSM 19370</strain>
    </source>
</reference>
<name>F1Z9B6_9SPHN</name>
<organism evidence="1 2">
    <name type="scientific">Novosphingobium nitrogenifigens DSM 19370</name>
    <dbReference type="NCBI Taxonomy" id="983920"/>
    <lineage>
        <taxon>Bacteria</taxon>
        <taxon>Pseudomonadati</taxon>
        <taxon>Pseudomonadota</taxon>
        <taxon>Alphaproteobacteria</taxon>
        <taxon>Sphingomonadales</taxon>
        <taxon>Sphingomonadaceae</taxon>
        <taxon>Novosphingobium</taxon>
    </lineage>
</organism>
<evidence type="ECO:0000313" key="1">
    <source>
        <dbReference type="EMBL" id="EGD58388.1"/>
    </source>
</evidence>
<accession>F1Z9B6</accession>